<protein>
    <submittedName>
        <fullName evidence="1">Uncharacterized protein</fullName>
    </submittedName>
</protein>
<proteinExistence type="predicted"/>
<organism evidence="1 2">
    <name type="scientific">Salix brachista</name>
    <dbReference type="NCBI Taxonomy" id="2182728"/>
    <lineage>
        <taxon>Eukaryota</taxon>
        <taxon>Viridiplantae</taxon>
        <taxon>Streptophyta</taxon>
        <taxon>Embryophyta</taxon>
        <taxon>Tracheophyta</taxon>
        <taxon>Spermatophyta</taxon>
        <taxon>Magnoliopsida</taxon>
        <taxon>eudicotyledons</taxon>
        <taxon>Gunneridae</taxon>
        <taxon>Pentapetalae</taxon>
        <taxon>rosids</taxon>
        <taxon>fabids</taxon>
        <taxon>Malpighiales</taxon>
        <taxon>Salicaceae</taxon>
        <taxon>Saliceae</taxon>
        <taxon>Salix</taxon>
    </lineage>
</organism>
<dbReference type="EMBL" id="VDCV01000015">
    <property type="protein sequence ID" value="KAB5525463.1"/>
    <property type="molecule type" value="Genomic_DNA"/>
</dbReference>
<name>A0A5N5K662_9ROSI</name>
<evidence type="ECO:0000313" key="1">
    <source>
        <dbReference type="EMBL" id="KAB5525463.1"/>
    </source>
</evidence>
<accession>A0A5N5K662</accession>
<sequence>MVEEVMTFLCGGCKNSTGIIQAEIANVTAVDEILKPFLHQQCCSLNYHILRNRQCHRAELTATVPFPDPPQLTLTNECHQSSNFKEYRARITAFNHIDKQYKSKITLLGQGGEDIPITANLEALKARNRTTGCTKLLYSYLKKLQC</sequence>
<keyword evidence="2" id="KW-1185">Reference proteome</keyword>
<dbReference type="Proteomes" id="UP000326939">
    <property type="component" value="Chromosome 15"/>
</dbReference>
<reference evidence="2" key="1">
    <citation type="journal article" date="2019" name="Gigascience">
        <title>De novo genome assembly of the endangered Acer yangbiense, a plant species with extremely small populations endemic to Yunnan Province, China.</title>
        <authorList>
            <person name="Yang J."/>
            <person name="Wariss H.M."/>
            <person name="Tao L."/>
            <person name="Zhang R."/>
            <person name="Yun Q."/>
            <person name="Hollingsworth P."/>
            <person name="Dao Z."/>
            <person name="Luo G."/>
            <person name="Guo H."/>
            <person name="Ma Y."/>
            <person name="Sun W."/>
        </authorList>
    </citation>
    <scope>NUCLEOTIDE SEQUENCE [LARGE SCALE GENOMIC DNA]</scope>
    <source>
        <strain evidence="2">cv. br00</strain>
    </source>
</reference>
<comment type="caution">
    <text evidence="1">The sequence shown here is derived from an EMBL/GenBank/DDBJ whole genome shotgun (WGS) entry which is preliminary data.</text>
</comment>
<dbReference type="AlphaFoldDB" id="A0A5N5K662"/>
<evidence type="ECO:0000313" key="2">
    <source>
        <dbReference type="Proteomes" id="UP000326939"/>
    </source>
</evidence>
<gene>
    <name evidence="1" type="ORF">DKX38_023212</name>
</gene>